<gene>
    <name evidence="1" type="ORF">BD31_I0554</name>
</gene>
<dbReference type="EMBL" id="AEXL02000087">
    <property type="protein sequence ID" value="EIJ66106.1"/>
    <property type="molecule type" value="Genomic_DNA"/>
</dbReference>
<name>I3D313_9ARCH</name>
<comment type="caution">
    <text evidence="1">The sequence shown here is derived from an EMBL/GenBank/DDBJ whole genome shotgun (WGS) entry which is preliminary data.</text>
</comment>
<dbReference type="Proteomes" id="UP000003423">
    <property type="component" value="Unassembled WGS sequence"/>
</dbReference>
<dbReference type="RefSeq" id="WP_008298987.1">
    <property type="nucleotide sequence ID" value="NZ_AEXL02000087.1"/>
</dbReference>
<sequence length="174" mass="20152">MNEKGAGRKPKASIMGGNAFLPVELFRISIPLEFTEGSKKIPNARQPIPYFFSQDEKEEFVKLNRKKIDDIRVEKCPIDLPTKCPSCERLGTPSIVNQKEKYRLERNFGSYPQKPDYKKLVYNHNESPKMCNIGRFEMNGNQITIKLKPSIKSDLLHDRKFRIGSYEFKGTIHD</sequence>
<evidence type="ECO:0000313" key="1">
    <source>
        <dbReference type="EMBL" id="EIJ66106.1"/>
    </source>
</evidence>
<dbReference type="AlphaFoldDB" id="I3D313"/>
<keyword evidence="2" id="KW-1185">Reference proteome</keyword>
<accession>I3D313</accession>
<reference evidence="1 2" key="1">
    <citation type="journal article" date="2012" name="J. Bacteriol.">
        <title>Genome sequence of "Candidatus Nitrosopumilus salaria" BD31, an ammonia-oxidizing archaeon from the San Francisco Bay estuary.</title>
        <authorList>
            <person name="Mosier A.C."/>
            <person name="Allen E.E."/>
            <person name="Kim M."/>
            <person name="Ferriera S."/>
            <person name="Francis C.A."/>
        </authorList>
    </citation>
    <scope>NUCLEOTIDE SEQUENCE [LARGE SCALE GENOMIC DNA]</scope>
    <source>
        <strain evidence="1 2">BD31</strain>
    </source>
</reference>
<organism evidence="1 2">
    <name type="scientific">Candidatus Nitrosopumilus salarius BD31</name>
    <dbReference type="NCBI Taxonomy" id="859350"/>
    <lineage>
        <taxon>Archaea</taxon>
        <taxon>Nitrososphaerota</taxon>
        <taxon>Nitrososphaeria</taxon>
        <taxon>Nitrosopumilales</taxon>
        <taxon>Nitrosopumilaceae</taxon>
        <taxon>Nitrosopumilus</taxon>
    </lineage>
</organism>
<dbReference type="OrthoDB" id="387443at2157"/>
<dbReference type="PATRIC" id="fig|859350.6.peg.830"/>
<evidence type="ECO:0000313" key="2">
    <source>
        <dbReference type="Proteomes" id="UP000003423"/>
    </source>
</evidence>
<protein>
    <submittedName>
        <fullName evidence="1">Uncharacterized protein</fullName>
    </submittedName>
</protein>
<proteinExistence type="predicted"/>